<evidence type="ECO:0000313" key="3">
    <source>
        <dbReference type="Proteomes" id="UP000184300"/>
    </source>
</evidence>
<protein>
    <submittedName>
        <fullName evidence="2">Uncharacterized protein</fullName>
    </submittedName>
</protein>
<name>A0A1L9VWQ0_ASPGL</name>
<dbReference type="Proteomes" id="UP000184300">
    <property type="component" value="Unassembled WGS sequence"/>
</dbReference>
<proteinExistence type="predicted"/>
<accession>A0A1L9VWQ0</accession>
<reference evidence="3" key="1">
    <citation type="journal article" date="2017" name="Genome Biol.">
        <title>Comparative genomics reveals high biological diversity and specific adaptations in the industrially and medically important fungal genus Aspergillus.</title>
        <authorList>
            <person name="de Vries R.P."/>
            <person name="Riley R."/>
            <person name="Wiebenga A."/>
            <person name="Aguilar-Osorio G."/>
            <person name="Amillis S."/>
            <person name="Uchima C.A."/>
            <person name="Anderluh G."/>
            <person name="Asadollahi M."/>
            <person name="Askin M."/>
            <person name="Barry K."/>
            <person name="Battaglia E."/>
            <person name="Bayram O."/>
            <person name="Benocci T."/>
            <person name="Braus-Stromeyer S.A."/>
            <person name="Caldana C."/>
            <person name="Canovas D."/>
            <person name="Cerqueira G.C."/>
            <person name="Chen F."/>
            <person name="Chen W."/>
            <person name="Choi C."/>
            <person name="Clum A."/>
            <person name="Dos Santos R.A."/>
            <person name="Damasio A.R."/>
            <person name="Diallinas G."/>
            <person name="Emri T."/>
            <person name="Fekete E."/>
            <person name="Flipphi M."/>
            <person name="Freyberg S."/>
            <person name="Gallo A."/>
            <person name="Gournas C."/>
            <person name="Habgood R."/>
            <person name="Hainaut M."/>
            <person name="Harispe M.L."/>
            <person name="Henrissat B."/>
            <person name="Hilden K.S."/>
            <person name="Hope R."/>
            <person name="Hossain A."/>
            <person name="Karabika E."/>
            <person name="Karaffa L."/>
            <person name="Karanyi Z."/>
            <person name="Krasevec N."/>
            <person name="Kuo A."/>
            <person name="Kusch H."/>
            <person name="LaButti K."/>
            <person name="Lagendijk E.L."/>
            <person name="Lapidus A."/>
            <person name="Levasseur A."/>
            <person name="Lindquist E."/>
            <person name="Lipzen A."/>
            <person name="Logrieco A.F."/>
            <person name="MacCabe A."/>
            <person name="Maekelae M.R."/>
            <person name="Malavazi I."/>
            <person name="Melin P."/>
            <person name="Meyer V."/>
            <person name="Mielnichuk N."/>
            <person name="Miskei M."/>
            <person name="Molnar A.P."/>
            <person name="Mule G."/>
            <person name="Ngan C.Y."/>
            <person name="Orejas M."/>
            <person name="Orosz E."/>
            <person name="Ouedraogo J.P."/>
            <person name="Overkamp K.M."/>
            <person name="Park H.-S."/>
            <person name="Perrone G."/>
            <person name="Piumi F."/>
            <person name="Punt P.J."/>
            <person name="Ram A.F."/>
            <person name="Ramon A."/>
            <person name="Rauscher S."/>
            <person name="Record E."/>
            <person name="Riano-Pachon D.M."/>
            <person name="Robert V."/>
            <person name="Roehrig J."/>
            <person name="Ruller R."/>
            <person name="Salamov A."/>
            <person name="Salih N.S."/>
            <person name="Samson R.A."/>
            <person name="Sandor E."/>
            <person name="Sanguinetti M."/>
            <person name="Schuetze T."/>
            <person name="Sepcic K."/>
            <person name="Shelest E."/>
            <person name="Sherlock G."/>
            <person name="Sophianopoulou V."/>
            <person name="Squina F.M."/>
            <person name="Sun H."/>
            <person name="Susca A."/>
            <person name="Todd R.B."/>
            <person name="Tsang A."/>
            <person name="Unkles S.E."/>
            <person name="van de Wiele N."/>
            <person name="van Rossen-Uffink D."/>
            <person name="Oliveira J.V."/>
            <person name="Vesth T.C."/>
            <person name="Visser J."/>
            <person name="Yu J.-H."/>
            <person name="Zhou M."/>
            <person name="Andersen M.R."/>
            <person name="Archer D.B."/>
            <person name="Baker S.E."/>
            <person name="Benoit I."/>
            <person name="Brakhage A.A."/>
            <person name="Braus G.H."/>
            <person name="Fischer R."/>
            <person name="Frisvad J.C."/>
            <person name="Goldman G.H."/>
            <person name="Houbraken J."/>
            <person name="Oakley B."/>
            <person name="Pocsi I."/>
            <person name="Scazzocchio C."/>
            <person name="Seiboth B."/>
            <person name="vanKuyk P.A."/>
            <person name="Wortman J."/>
            <person name="Dyer P.S."/>
            <person name="Grigoriev I.V."/>
        </authorList>
    </citation>
    <scope>NUCLEOTIDE SEQUENCE [LARGE SCALE GENOMIC DNA]</scope>
    <source>
        <strain evidence="3">CBS 516.65</strain>
    </source>
</reference>
<gene>
    <name evidence="2" type="ORF">ASPGLDRAFT_698872</name>
</gene>
<feature type="transmembrane region" description="Helical" evidence="1">
    <location>
        <begin position="56"/>
        <end position="74"/>
    </location>
</feature>
<keyword evidence="3" id="KW-1185">Reference proteome</keyword>
<keyword evidence="1" id="KW-0812">Transmembrane</keyword>
<dbReference type="GeneID" id="34465671"/>
<dbReference type="EMBL" id="KV878889">
    <property type="protein sequence ID" value="OJJ88341.1"/>
    <property type="molecule type" value="Genomic_DNA"/>
</dbReference>
<evidence type="ECO:0000313" key="2">
    <source>
        <dbReference type="EMBL" id="OJJ88341.1"/>
    </source>
</evidence>
<dbReference type="RefSeq" id="XP_022405017.1">
    <property type="nucleotide sequence ID" value="XM_022549411.1"/>
</dbReference>
<dbReference type="VEuPathDB" id="FungiDB:ASPGLDRAFT_698872"/>
<evidence type="ECO:0000256" key="1">
    <source>
        <dbReference type="SAM" id="Phobius"/>
    </source>
</evidence>
<sequence>MFLAPPLTIIFSPAINPIMLTMSFPASILPPMSISHSTSHPFEIRPCPRNCCYPRLLYLLLQAFLCLLGSNLSTRISNLGEKRRRGSYREDEGGFYKVLCPY</sequence>
<keyword evidence="1" id="KW-1133">Transmembrane helix</keyword>
<organism evidence="2 3">
    <name type="scientific">Aspergillus glaucus CBS 516.65</name>
    <dbReference type="NCBI Taxonomy" id="1160497"/>
    <lineage>
        <taxon>Eukaryota</taxon>
        <taxon>Fungi</taxon>
        <taxon>Dikarya</taxon>
        <taxon>Ascomycota</taxon>
        <taxon>Pezizomycotina</taxon>
        <taxon>Eurotiomycetes</taxon>
        <taxon>Eurotiomycetidae</taxon>
        <taxon>Eurotiales</taxon>
        <taxon>Aspergillaceae</taxon>
        <taxon>Aspergillus</taxon>
        <taxon>Aspergillus subgen. Aspergillus</taxon>
    </lineage>
</organism>
<dbReference type="AlphaFoldDB" id="A0A1L9VWQ0"/>
<keyword evidence="1" id="KW-0472">Membrane</keyword>